<dbReference type="PROSITE" id="PS50181">
    <property type="entry name" value="FBOX"/>
    <property type="match status" value="1"/>
</dbReference>
<protein>
    <recommendedName>
        <fullName evidence="2">F-box domain-containing protein</fullName>
    </recommendedName>
</protein>
<dbReference type="SUPFAM" id="SSF81383">
    <property type="entry name" value="F-box domain"/>
    <property type="match status" value="1"/>
</dbReference>
<keyword evidence="4" id="KW-1185">Reference proteome</keyword>
<name>A0AA88H076_NAELO</name>
<dbReference type="Proteomes" id="UP000816034">
    <property type="component" value="Unassembled WGS sequence"/>
</dbReference>
<sequence>MSSFEEPIVGYSSSDIDSENHSENIFQKLPDELIGVIFEYLTSVELIFSVAKVCKYWSNEVVFPIMKEQYKTFIAEIYHHNKEEENEFKILSMIDFYSKRQGQRFVKHMLRKCVFNYAAQLQKHIHHVNNDDRVVECNPSWLDNDLSILKHYFLHFSDVREGTLFKPFNSNNSNVTTQTTNTSGGGIFKGVLDYMASLFGGNKSNSTVSSNSTSNTTTNKQSNEKIVFR</sequence>
<accession>A0AA88H076</accession>
<dbReference type="Pfam" id="PF12937">
    <property type="entry name" value="F-box-like"/>
    <property type="match status" value="1"/>
</dbReference>
<evidence type="ECO:0000259" key="2">
    <source>
        <dbReference type="PROSITE" id="PS50181"/>
    </source>
</evidence>
<gene>
    <name evidence="3" type="ORF">C9374_003954</name>
</gene>
<evidence type="ECO:0000313" key="4">
    <source>
        <dbReference type="Proteomes" id="UP000816034"/>
    </source>
</evidence>
<dbReference type="InterPro" id="IPR001810">
    <property type="entry name" value="F-box_dom"/>
</dbReference>
<comment type="caution">
    <text evidence="3">The sequence shown here is derived from an EMBL/GenBank/DDBJ whole genome shotgun (WGS) entry which is preliminary data.</text>
</comment>
<dbReference type="GeneID" id="68096409"/>
<feature type="region of interest" description="Disordered" evidence="1">
    <location>
        <begin position="205"/>
        <end position="229"/>
    </location>
</feature>
<dbReference type="AlphaFoldDB" id="A0AA88H076"/>
<evidence type="ECO:0000256" key="1">
    <source>
        <dbReference type="SAM" id="MobiDB-lite"/>
    </source>
</evidence>
<proteinExistence type="predicted"/>
<feature type="compositionally biased region" description="Low complexity" evidence="1">
    <location>
        <begin position="205"/>
        <end position="221"/>
    </location>
</feature>
<feature type="domain" description="F-box" evidence="2">
    <location>
        <begin position="23"/>
        <end position="73"/>
    </location>
</feature>
<dbReference type="InterPro" id="IPR036047">
    <property type="entry name" value="F-box-like_dom_sf"/>
</dbReference>
<organism evidence="3 4">
    <name type="scientific">Naegleria lovaniensis</name>
    <name type="common">Amoeba</name>
    <dbReference type="NCBI Taxonomy" id="51637"/>
    <lineage>
        <taxon>Eukaryota</taxon>
        <taxon>Discoba</taxon>
        <taxon>Heterolobosea</taxon>
        <taxon>Tetramitia</taxon>
        <taxon>Eutetramitia</taxon>
        <taxon>Vahlkampfiidae</taxon>
        <taxon>Naegleria</taxon>
    </lineage>
</organism>
<dbReference type="Gene3D" id="1.20.1280.50">
    <property type="match status" value="1"/>
</dbReference>
<dbReference type="EMBL" id="PYSW02000001">
    <property type="protein sequence ID" value="KAG2394190.1"/>
    <property type="molecule type" value="Genomic_DNA"/>
</dbReference>
<evidence type="ECO:0000313" key="3">
    <source>
        <dbReference type="EMBL" id="KAG2394190.1"/>
    </source>
</evidence>
<dbReference type="RefSeq" id="XP_044556084.1">
    <property type="nucleotide sequence ID" value="XM_044693539.1"/>
</dbReference>
<reference evidence="3 4" key="1">
    <citation type="journal article" date="2018" name="BMC Genomics">
        <title>The genome of Naegleria lovaniensis, the basis for a comparative approach to unravel pathogenicity factors of the human pathogenic amoeba N. fowleri.</title>
        <authorList>
            <person name="Liechti N."/>
            <person name="Schurch N."/>
            <person name="Bruggmann R."/>
            <person name="Wittwer M."/>
        </authorList>
    </citation>
    <scope>NUCLEOTIDE SEQUENCE [LARGE SCALE GENOMIC DNA]</scope>
    <source>
        <strain evidence="3 4">ATCC 30569</strain>
    </source>
</reference>